<evidence type="ECO:0000313" key="4">
    <source>
        <dbReference type="Proteomes" id="UP001497480"/>
    </source>
</evidence>
<dbReference type="AlphaFoldDB" id="A0AAV1YDZ1"/>
<comment type="caution">
    <text evidence="3">The sequence shown here is derived from an EMBL/GenBank/DDBJ whole genome shotgun (WGS) entry which is preliminary data.</text>
</comment>
<accession>A0AAV1YDZ1</accession>
<gene>
    <name evidence="3" type="ORF">LLUT_LOCUS33228</name>
</gene>
<feature type="domain" description="F-box" evidence="1">
    <location>
        <begin position="29"/>
        <end position="63"/>
    </location>
</feature>
<dbReference type="InterPro" id="IPR005174">
    <property type="entry name" value="KIB1-4_b-propeller"/>
</dbReference>
<dbReference type="InterPro" id="IPR036047">
    <property type="entry name" value="F-box-like_dom_sf"/>
</dbReference>
<dbReference type="PANTHER" id="PTHR33127:SF5">
    <property type="entry name" value="TRANSMEMBRANE PROTEIN"/>
    <property type="match status" value="1"/>
</dbReference>
<keyword evidence="4" id="KW-1185">Reference proteome</keyword>
<dbReference type="EMBL" id="CAXHTB010000024">
    <property type="protein sequence ID" value="CAL0332168.1"/>
    <property type="molecule type" value="Genomic_DNA"/>
</dbReference>
<dbReference type="SUPFAM" id="SSF81383">
    <property type="entry name" value="F-box domain"/>
    <property type="match status" value="1"/>
</dbReference>
<dbReference type="Pfam" id="PF00646">
    <property type="entry name" value="F-box"/>
    <property type="match status" value="1"/>
</dbReference>
<evidence type="ECO:0000259" key="2">
    <source>
        <dbReference type="Pfam" id="PF03478"/>
    </source>
</evidence>
<dbReference type="PANTHER" id="PTHR33127">
    <property type="entry name" value="TRANSMEMBRANE PROTEIN"/>
    <property type="match status" value="1"/>
</dbReference>
<feature type="domain" description="KIB1-4 beta-propeller" evidence="2">
    <location>
        <begin position="81"/>
        <end position="318"/>
    </location>
</feature>
<dbReference type="InterPro" id="IPR001810">
    <property type="entry name" value="F-box_dom"/>
</dbReference>
<name>A0AAV1YDZ1_LUPLU</name>
<organism evidence="3 4">
    <name type="scientific">Lupinus luteus</name>
    <name type="common">European yellow lupine</name>
    <dbReference type="NCBI Taxonomy" id="3873"/>
    <lineage>
        <taxon>Eukaryota</taxon>
        <taxon>Viridiplantae</taxon>
        <taxon>Streptophyta</taxon>
        <taxon>Embryophyta</taxon>
        <taxon>Tracheophyta</taxon>
        <taxon>Spermatophyta</taxon>
        <taxon>Magnoliopsida</taxon>
        <taxon>eudicotyledons</taxon>
        <taxon>Gunneridae</taxon>
        <taxon>Pentapetalae</taxon>
        <taxon>rosids</taxon>
        <taxon>fabids</taxon>
        <taxon>Fabales</taxon>
        <taxon>Fabaceae</taxon>
        <taxon>Papilionoideae</taxon>
        <taxon>50 kb inversion clade</taxon>
        <taxon>genistoids sensu lato</taxon>
        <taxon>core genistoids</taxon>
        <taxon>Genisteae</taxon>
        <taxon>Lupinus</taxon>
    </lineage>
</organism>
<dbReference type="Proteomes" id="UP001497480">
    <property type="component" value="Unassembled WGS sequence"/>
</dbReference>
<reference evidence="3 4" key="1">
    <citation type="submission" date="2024-03" db="EMBL/GenBank/DDBJ databases">
        <authorList>
            <person name="Martinez-Hernandez J."/>
        </authorList>
    </citation>
    <scope>NUCLEOTIDE SEQUENCE [LARGE SCALE GENOMIC DNA]</scope>
</reference>
<evidence type="ECO:0000313" key="3">
    <source>
        <dbReference type="EMBL" id="CAL0332168.1"/>
    </source>
</evidence>
<sequence>MTHNRGGTTTEVKDENLEEQTMFNDVAAELLELIFSRLTLDNNVRASVVCKRWHSVATSVRLLNYSPWLMYCPLNGDQYEFYDPLHCKTYSIRLPELLDSTICYAKDGWLLLFRSETKKLFFFNPFTRDMINLPGFDETTYLAAFSCAPTSSECVVFIVSYVSPLAVTISTCYPGAREWTTVNYENQLPLSVSSMVLNKVVFCNGLFYCLSFDGLLAMFDTGKRSWTVLSVPLPEWRNKNCATDLLEGELMFMTEQEGDVVVISQCSSEKPVVFKLDQTLMQWKVMRRLDGGTLFAGFMSSHSRIGLPGTMRNRVYFPVYGTECKSTISFSLDDGRFYPHKNWFPCDLTYCFDDIIWIEPPKDFSGFT</sequence>
<dbReference type="Gene3D" id="1.20.1280.50">
    <property type="match status" value="1"/>
</dbReference>
<proteinExistence type="predicted"/>
<evidence type="ECO:0000259" key="1">
    <source>
        <dbReference type="Pfam" id="PF00646"/>
    </source>
</evidence>
<evidence type="ECO:0008006" key="5">
    <source>
        <dbReference type="Google" id="ProtNLM"/>
    </source>
</evidence>
<dbReference type="Pfam" id="PF03478">
    <property type="entry name" value="Beta-prop_KIB1-4"/>
    <property type="match status" value="1"/>
</dbReference>
<protein>
    <recommendedName>
        <fullName evidence="5">F-box domain-containing protein</fullName>
    </recommendedName>
</protein>